<dbReference type="PANTHER" id="PTHR35530">
    <property type="entry name" value="TAUTOMERASE-RELATED"/>
    <property type="match status" value="1"/>
</dbReference>
<feature type="domain" description="4-oxalocrotonate tautomerase-like" evidence="3">
    <location>
        <begin position="2"/>
        <end position="55"/>
    </location>
</feature>
<evidence type="ECO:0000313" key="5">
    <source>
        <dbReference type="Proteomes" id="UP000698173"/>
    </source>
</evidence>
<keyword evidence="2" id="KW-0413">Isomerase</keyword>
<dbReference type="InterPro" id="IPR014347">
    <property type="entry name" value="Tautomerase/MIF_sf"/>
</dbReference>
<protein>
    <submittedName>
        <fullName evidence="4">Tautomerase family protein</fullName>
    </submittedName>
</protein>
<dbReference type="Pfam" id="PF01361">
    <property type="entry name" value="Tautomerase"/>
    <property type="match status" value="1"/>
</dbReference>
<proteinExistence type="inferred from homology"/>
<sequence length="76" mass="8524">MPIIQVQVLKGRNNEQIKSLIADLTGATVRNLSVKPEQVRVLITEVTDTHWGAGGFTMNEIKKQRDELMGSTNKFQ</sequence>
<gene>
    <name evidence="4" type="ORF">K8V56_19265</name>
</gene>
<comment type="similarity">
    <text evidence="1">Belongs to the 4-oxalocrotonate tautomerase family.</text>
</comment>
<reference evidence="4" key="2">
    <citation type="submission" date="2021-09" db="EMBL/GenBank/DDBJ databases">
        <authorList>
            <person name="Gilroy R."/>
        </authorList>
    </citation>
    <scope>NUCLEOTIDE SEQUENCE</scope>
    <source>
        <strain evidence="4">CHK171-7178</strain>
    </source>
</reference>
<dbReference type="PANTHER" id="PTHR35530:SF1">
    <property type="entry name" value="2-HYDROXYMUCONATE TAUTOMERASE"/>
    <property type="match status" value="1"/>
</dbReference>
<evidence type="ECO:0000256" key="2">
    <source>
        <dbReference type="ARBA" id="ARBA00023235"/>
    </source>
</evidence>
<evidence type="ECO:0000313" key="4">
    <source>
        <dbReference type="EMBL" id="HJF33911.1"/>
    </source>
</evidence>
<accession>A0A921KFK1</accession>
<evidence type="ECO:0000256" key="1">
    <source>
        <dbReference type="ARBA" id="ARBA00006723"/>
    </source>
</evidence>
<name>A0A921KFK1_SPOPS</name>
<evidence type="ECO:0000259" key="3">
    <source>
        <dbReference type="Pfam" id="PF01361"/>
    </source>
</evidence>
<dbReference type="EMBL" id="DYWT01000288">
    <property type="protein sequence ID" value="HJF33911.1"/>
    <property type="molecule type" value="Genomic_DNA"/>
</dbReference>
<dbReference type="GO" id="GO:0016853">
    <property type="term" value="F:isomerase activity"/>
    <property type="evidence" value="ECO:0007669"/>
    <property type="project" value="UniProtKB-KW"/>
</dbReference>
<reference evidence="4" key="1">
    <citation type="journal article" date="2021" name="PeerJ">
        <title>Extensive microbial diversity within the chicken gut microbiome revealed by metagenomics and culture.</title>
        <authorList>
            <person name="Gilroy R."/>
            <person name="Ravi A."/>
            <person name="Getino M."/>
            <person name="Pursley I."/>
            <person name="Horton D.L."/>
            <person name="Alikhan N.F."/>
            <person name="Baker D."/>
            <person name="Gharbi K."/>
            <person name="Hall N."/>
            <person name="Watson M."/>
            <person name="Adriaenssens E.M."/>
            <person name="Foster-Nyarko E."/>
            <person name="Jarju S."/>
            <person name="Secka A."/>
            <person name="Antonio M."/>
            <person name="Oren A."/>
            <person name="Chaudhuri R.R."/>
            <person name="La Ragione R."/>
            <person name="Hildebrand F."/>
            <person name="Pallen M.J."/>
        </authorList>
    </citation>
    <scope>NUCLEOTIDE SEQUENCE</scope>
    <source>
        <strain evidence="4">CHK171-7178</strain>
    </source>
</reference>
<dbReference type="AlphaFoldDB" id="A0A921KFK1"/>
<dbReference type="SUPFAM" id="SSF55331">
    <property type="entry name" value="Tautomerase/MIF"/>
    <property type="match status" value="1"/>
</dbReference>
<comment type="caution">
    <text evidence="4">The sequence shown here is derived from an EMBL/GenBank/DDBJ whole genome shotgun (WGS) entry which is preliminary data.</text>
</comment>
<organism evidence="4 5">
    <name type="scientific">Sporosarcina psychrophila</name>
    <name type="common">Bacillus psychrophilus</name>
    <dbReference type="NCBI Taxonomy" id="1476"/>
    <lineage>
        <taxon>Bacteria</taxon>
        <taxon>Bacillati</taxon>
        <taxon>Bacillota</taxon>
        <taxon>Bacilli</taxon>
        <taxon>Bacillales</taxon>
        <taxon>Caryophanaceae</taxon>
        <taxon>Sporosarcina</taxon>
    </lineage>
</organism>
<dbReference type="InterPro" id="IPR004370">
    <property type="entry name" value="4-OT-like_dom"/>
</dbReference>
<dbReference type="Gene3D" id="3.30.429.10">
    <property type="entry name" value="Macrophage Migration Inhibitory Factor"/>
    <property type="match status" value="1"/>
</dbReference>
<dbReference type="Proteomes" id="UP000698173">
    <property type="component" value="Unassembled WGS sequence"/>
</dbReference>